<dbReference type="AlphaFoldDB" id="A0A9Q1JNT6"/>
<gene>
    <name evidence="2" type="ORF">Cgig2_025768</name>
</gene>
<accession>A0A9Q1JNT6</accession>
<feature type="region of interest" description="Disordered" evidence="1">
    <location>
        <begin position="255"/>
        <end position="282"/>
    </location>
</feature>
<sequence>MGKAFHPPPLPKDFRSLCPDFDLATAEQAAEHYEPPELRQAIFYVMLLNEAEKLGVLHGPRLRPLEMALTELHWGAFKSWIWLFGDRTYEARFRQKSGSGKGARAGRREASSSEGAVADGAAPGEQSVIVYTESMTFSHIHDTREMANYVRETFIWHWRSASHPPRPLLEDFNVLCPCFSLAEAAAAEFELPEIVQATFYAMLLNKAFKLSVAHEYTTERIKSSLVGLRWLTFKVWIRIMEEVIWEEQLYRPPDEVDVQGAQDGQGEGSGSADPTASSSDEG</sequence>
<feature type="compositionally biased region" description="Polar residues" evidence="1">
    <location>
        <begin position="272"/>
        <end position="282"/>
    </location>
</feature>
<comment type="caution">
    <text evidence="2">The sequence shown here is derived from an EMBL/GenBank/DDBJ whole genome shotgun (WGS) entry which is preliminary data.</text>
</comment>
<organism evidence="2 3">
    <name type="scientific">Carnegiea gigantea</name>
    <dbReference type="NCBI Taxonomy" id="171969"/>
    <lineage>
        <taxon>Eukaryota</taxon>
        <taxon>Viridiplantae</taxon>
        <taxon>Streptophyta</taxon>
        <taxon>Embryophyta</taxon>
        <taxon>Tracheophyta</taxon>
        <taxon>Spermatophyta</taxon>
        <taxon>Magnoliopsida</taxon>
        <taxon>eudicotyledons</taxon>
        <taxon>Gunneridae</taxon>
        <taxon>Pentapetalae</taxon>
        <taxon>Caryophyllales</taxon>
        <taxon>Cactineae</taxon>
        <taxon>Cactaceae</taxon>
        <taxon>Cactoideae</taxon>
        <taxon>Echinocereeae</taxon>
        <taxon>Carnegiea</taxon>
    </lineage>
</organism>
<proteinExistence type="predicted"/>
<keyword evidence="3" id="KW-1185">Reference proteome</keyword>
<name>A0A9Q1JNT6_9CARY</name>
<evidence type="ECO:0000313" key="2">
    <source>
        <dbReference type="EMBL" id="KAJ8426830.1"/>
    </source>
</evidence>
<dbReference type="EMBL" id="JAKOGI010001233">
    <property type="protein sequence ID" value="KAJ8426830.1"/>
    <property type="molecule type" value="Genomic_DNA"/>
</dbReference>
<reference evidence="2" key="1">
    <citation type="submission" date="2022-04" db="EMBL/GenBank/DDBJ databases">
        <title>Carnegiea gigantea Genome sequencing and assembly v2.</title>
        <authorList>
            <person name="Copetti D."/>
            <person name="Sanderson M.J."/>
            <person name="Burquez A."/>
            <person name="Wojciechowski M.F."/>
        </authorList>
    </citation>
    <scope>NUCLEOTIDE SEQUENCE</scope>
    <source>
        <strain evidence="2">SGP5-SGP5p</strain>
        <tissue evidence="2">Aerial part</tissue>
    </source>
</reference>
<dbReference type="Proteomes" id="UP001153076">
    <property type="component" value="Unassembled WGS sequence"/>
</dbReference>
<feature type="region of interest" description="Disordered" evidence="1">
    <location>
        <begin position="95"/>
        <end position="121"/>
    </location>
</feature>
<protein>
    <submittedName>
        <fullName evidence="2">Uncharacterized protein</fullName>
    </submittedName>
</protein>
<evidence type="ECO:0000256" key="1">
    <source>
        <dbReference type="SAM" id="MobiDB-lite"/>
    </source>
</evidence>
<evidence type="ECO:0000313" key="3">
    <source>
        <dbReference type="Proteomes" id="UP001153076"/>
    </source>
</evidence>